<accession>A0A0A9DS45</accession>
<evidence type="ECO:0000256" key="1">
    <source>
        <dbReference type="SAM" id="MobiDB-lite"/>
    </source>
</evidence>
<reference evidence="2" key="2">
    <citation type="journal article" date="2015" name="Data Brief">
        <title>Shoot transcriptome of the giant reed, Arundo donax.</title>
        <authorList>
            <person name="Barrero R.A."/>
            <person name="Guerrero F.D."/>
            <person name="Moolhuijzen P."/>
            <person name="Goolsby J.A."/>
            <person name="Tidwell J."/>
            <person name="Bellgard S.E."/>
            <person name="Bellgard M.I."/>
        </authorList>
    </citation>
    <scope>NUCLEOTIDE SEQUENCE</scope>
    <source>
        <tissue evidence="2">Shoot tissue taken approximately 20 cm above the soil surface</tissue>
    </source>
</reference>
<protein>
    <submittedName>
        <fullName evidence="2">Uncharacterized protein</fullName>
    </submittedName>
</protein>
<name>A0A0A9DS45_ARUDO</name>
<evidence type="ECO:0000313" key="2">
    <source>
        <dbReference type="EMBL" id="JAD86572.1"/>
    </source>
</evidence>
<feature type="region of interest" description="Disordered" evidence="1">
    <location>
        <begin position="37"/>
        <end position="77"/>
    </location>
</feature>
<sequence>MVSSEIDGPLCAEEESNHIEQCMDQITLAGQHVANQSAQWRQKKEDLESVAHNQSKEHAPNEEKELLEQGDPSKQAR</sequence>
<dbReference type="EMBL" id="GBRH01211323">
    <property type="protein sequence ID" value="JAD86572.1"/>
    <property type="molecule type" value="Transcribed_RNA"/>
</dbReference>
<proteinExistence type="predicted"/>
<reference evidence="2" key="1">
    <citation type="submission" date="2014-09" db="EMBL/GenBank/DDBJ databases">
        <authorList>
            <person name="Magalhaes I.L.F."/>
            <person name="Oliveira U."/>
            <person name="Santos F.R."/>
            <person name="Vidigal T.H.D.A."/>
            <person name="Brescovit A.D."/>
            <person name="Santos A.J."/>
        </authorList>
    </citation>
    <scope>NUCLEOTIDE SEQUENCE</scope>
    <source>
        <tissue evidence="2">Shoot tissue taken approximately 20 cm above the soil surface</tissue>
    </source>
</reference>
<organism evidence="2">
    <name type="scientific">Arundo donax</name>
    <name type="common">Giant reed</name>
    <name type="synonym">Donax arundinaceus</name>
    <dbReference type="NCBI Taxonomy" id="35708"/>
    <lineage>
        <taxon>Eukaryota</taxon>
        <taxon>Viridiplantae</taxon>
        <taxon>Streptophyta</taxon>
        <taxon>Embryophyta</taxon>
        <taxon>Tracheophyta</taxon>
        <taxon>Spermatophyta</taxon>
        <taxon>Magnoliopsida</taxon>
        <taxon>Liliopsida</taxon>
        <taxon>Poales</taxon>
        <taxon>Poaceae</taxon>
        <taxon>PACMAD clade</taxon>
        <taxon>Arundinoideae</taxon>
        <taxon>Arundineae</taxon>
        <taxon>Arundo</taxon>
    </lineage>
</organism>
<dbReference type="AlphaFoldDB" id="A0A0A9DS45"/>
<feature type="compositionally biased region" description="Basic and acidic residues" evidence="1">
    <location>
        <begin position="42"/>
        <end position="67"/>
    </location>
</feature>